<dbReference type="InterPro" id="IPR013024">
    <property type="entry name" value="GGCT-like"/>
</dbReference>
<reference evidence="1 2" key="1">
    <citation type="journal article" name="Nat. Commun.">
        <title>Undinarchaeota illuminate DPANN phylogeny and the impact of gene transfer on archaeal evolution.</title>
        <authorList>
            <person name="Dombrowski N."/>
            <person name="Williams T.A."/>
            <person name="Sun J."/>
            <person name="Woodcroft B.J."/>
            <person name="Lee J.H."/>
            <person name="Minh B.Q."/>
            <person name="Rinke C."/>
            <person name="Spang A."/>
        </authorList>
    </citation>
    <scope>NUCLEOTIDE SEQUENCE [LARGE SCALE GENOMIC DNA]</scope>
    <source>
        <strain evidence="1">MAG_bin1129</strain>
    </source>
</reference>
<organism evidence="1 2">
    <name type="scientific">Candidatus Naiadarchaeum limnaeum</name>
    <dbReference type="NCBI Taxonomy" id="2756139"/>
    <lineage>
        <taxon>Archaea</taxon>
        <taxon>Candidatus Undinarchaeota</taxon>
        <taxon>Candidatus Undinarchaeia</taxon>
        <taxon>Candidatus Naiadarchaeales</taxon>
        <taxon>Candidatus Naiadarchaeaceae</taxon>
        <taxon>Candidatus Naiadarchaeum</taxon>
    </lineage>
</organism>
<dbReference type="SUPFAM" id="SSF110857">
    <property type="entry name" value="Gamma-glutamyl cyclotransferase-like"/>
    <property type="match status" value="1"/>
</dbReference>
<dbReference type="Proteomes" id="UP000646946">
    <property type="component" value="Unassembled WGS sequence"/>
</dbReference>
<dbReference type="CDD" id="cd06661">
    <property type="entry name" value="GGCT_like"/>
    <property type="match status" value="1"/>
</dbReference>
<name>A0A832V4K9_9ARCH</name>
<protein>
    <submittedName>
        <fullName evidence="1">Gamma-glutamylcyclotransferase</fullName>
    </submittedName>
</protein>
<evidence type="ECO:0000313" key="1">
    <source>
        <dbReference type="EMBL" id="HIK00090.1"/>
    </source>
</evidence>
<proteinExistence type="predicted"/>
<dbReference type="GO" id="GO:0016740">
    <property type="term" value="F:transferase activity"/>
    <property type="evidence" value="ECO:0007669"/>
    <property type="project" value="UniProtKB-KW"/>
</dbReference>
<dbReference type="InterPro" id="IPR036568">
    <property type="entry name" value="GGCT-like_sf"/>
</dbReference>
<comment type="caution">
    <text evidence="1">The sequence shown here is derived from an EMBL/GenBank/DDBJ whole genome shotgun (WGS) entry which is preliminary data.</text>
</comment>
<dbReference type="Gene3D" id="3.10.490.10">
    <property type="entry name" value="Gamma-glutamyl cyclotransferase-like"/>
    <property type="match status" value="1"/>
</dbReference>
<dbReference type="AlphaFoldDB" id="A0A832V4K9"/>
<accession>A0A832V4K9</accession>
<evidence type="ECO:0000313" key="2">
    <source>
        <dbReference type="Proteomes" id="UP000646946"/>
    </source>
</evidence>
<gene>
    <name evidence="1" type="ORF">H1016_00940</name>
</gene>
<sequence length="201" mass="22763">MIAYYVYGTLRFREVVEARLKNNVDFDKISISYREASLTNFQRLVAATHEGANAAIPIKGQKINGEKIETVIAEAGTFNVPEGALLTIDGPALELIKVLPPLDRYETSYVKVEVPVQSEDIKRAYVYAAYPWRITQKNIENLPKNIQKLLNSLTEYYALSRMRTEEIQKFMCEAYEKEISKNKSGVVIYGAEGKAKIESQS</sequence>
<keyword evidence="2" id="KW-1185">Reference proteome</keyword>
<dbReference type="EMBL" id="DVAB01000008">
    <property type="protein sequence ID" value="HIK00090.1"/>
    <property type="molecule type" value="Genomic_DNA"/>
</dbReference>